<evidence type="ECO:0000313" key="1">
    <source>
        <dbReference type="EMBL" id="KAE8765963.1"/>
    </source>
</evidence>
<dbReference type="InterPro" id="IPR016155">
    <property type="entry name" value="Mopterin_synth/thiamin_S_b"/>
</dbReference>
<comment type="caution">
    <text evidence="1">The sequence shown here is derived from an EMBL/GenBank/DDBJ whole genome shotgun (WGS) entry which is preliminary data.</text>
</comment>
<dbReference type="AlphaFoldDB" id="A0A7J5UUK6"/>
<proteinExistence type="predicted"/>
<keyword evidence="2" id="KW-1185">Reference proteome</keyword>
<organism evidence="1 2">
    <name type="scientific">Georgenia thermotolerans</name>
    <dbReference type="NCBI Taxonomy" id="527326"/>
    <lineage>
        <taxon>Bacteria</taxon>
        <taxon>Bacillati</taxon>
        <taxon>Actinomycetota</taxon>
        <taxon>Actinomycetes</taxon>
        <taxon>Micrococcales</taxon>
        <taxon>Bogoriellaceae</taxon>
        <taxon>Georgenia</taxon>
    </lineage>
</organism>
<dbReference type="Gene3D" id="3.10.20.30">
    <property type="match status" value="1"/>
</dbReference>
<evidence type="ECO:0000313" key="2">
    <source>
        <dbReference type="Proteomes" id="UP000451860"/>
    </source>
</evidence>
<dbReference type="InterPro" id="IPR012675">
    <property type="entry name" value="Beta-grasp_dom_sf"/>
</dbReference>
<sequence length="90" mass="9237">MTSTQTITVHLRYFAAAAEAVGLHEERLLLAAGANAQNLAAAIAAAHPGARRVLEISALLVDGVTCDDRSAPLTFGDAVRVDVLPPFAGG</sequence>
<name>A0A7J5UUK6_9MICO</name>
<reference evidence="1 2" key="1">
    <citation type="submission" date="2019-10" db="EMBL/GenBank/DDBJ databases">
        <title>Georgenia wutianyii sp. nov. and Georgenia yuyongxinii sp. nov. isolated from plateau pika (Ochotona curzoniae) in the Qinghai-Tibet plateau of China.</title>
        <authorList>
            <person name="Tian Z."/>
        </authorList>
    </citation>
    <scope>NUCLEOTIDE SEQUENCE [LARGE SCALE GENOMIC DNA]</scope>
    <source>
        <strain evidence="1 2">DSM 21501</strain>
    </source>
</reference>
<dbReference type="Proteomes" id="UP000451860">
    <property type="component" value="Unassembled WGS sequence"/>
</dbReference>
<dbReference type="EMBL" id="WHJE01000003">
    <property type="protein sequence ID" value="KAE8765963.1"/>
    <property type="molecule type" value="Genomic_DNA"/>
</dbReference>
<accession>A0A7J5UUK6</accession>
<gene>
    <name evidence="1" type="ORF">GB883_01460</name>
</gene>
<dbReference type="InterPro" id="IPR003749">
    <property type="entry name" value="ThiS/MoaD-like"/>
</dbReference>
<dbReference type="Pfam" id="PF02597">
    <property type="entry name" value="ThiS"/>
    <property type="match status" value="1"/>
</dbReference>
<dbReference type="SUPFAM" id="SSF54285">
    <property type="entry name" value="MoaD/ThiS"/>
    <property type="match status" value="1"/>
</dbReference>
<dbReference type="OrthoDB" id="4331766at2"/>
<protein>
    <submittedName>
        <fullName evidence="1">MoaD/ThiS family protein</fullName>
    </submittedName>
</protein>